<evidence type="ECO:0000259" key="7">
    <source>
        <dbReference type="Pfam" id="PF00534"/>
    </source>
</evidence>
<dbReference type="PANTHER" id="PTHR13615:SF3">
    <property type="entry name" value="GLYCOSYLTRANSFERASE-LIKE DOMAIN-CONTAINING PROTEIN 1"/>
    <property type="match status" value="1"/>
</dbReference>
<comment type="similarity">
    <text evidence="1">Belongs to the glycosyltransferase group 1 family. Glycosyltransferase 4 subfamily.</text>
</comment>
<evidence type="ECO:0000313" key="9">
    <source>
        <dbReference type="EMBL" id="GAA6166441.1"/>
    </source>
</evidence>
<evidence type="ECO:0000256" key="4">
    <source>
        <dbReference type="ARBA" id="ARBA00044517"/>
    </source>
</evidence>
<evidence type="ECO:0000256" key="2">
    <source>
        <dbReference type="ARBA" id="ARBA00022676"/>
    </source>
</evidence>
<comment type="catalytic activity">
    <reaction evidence="6">
        <text>queuosine(34) in tRNA(Asp) + GDP-alpha-D-mannose = O-4''-alpha-D-mannosylqueuosine(34) in tRNA(Asp) + GDP + H(+)</text>
        <dbReference type="Rhea" id="RHEA:12885"/>
        <dbReference type="Rhea" id="RHEA-COMP:18572"/>
        <dbReference type="Rhea" id="RHEA-COMP:18581"/>
        <dbReference type="ChEBI" id="CHEBI:15378"/>
        <dbReference type="ChEBI" id="CHEBI:57527"/>
        <dbReference type="ChEBI" id="CHEBI:58189"/>
        <dbReference type="ChEBI" id="CHEBI:194431"/>
        <dbReference type="ChEBI" id="CHEBI:194442"/>
        <dbReference type="EC" id="2.4.1.110"/>
    </reaction>
    <physiologicalReaction direction="left-to-right" evidence="6">
        <dbReference type="Rhea" id="RHEA:12886"/>
    </physiologicalReaction>
</comment>
<dbReference type="InterPro" id="IPR001296">
    <property type="entry name" value="Glyco_trans_1"/>
</dbReference>
<dbReference type="CDD" id="cd01635">
    <property type="entry name" value="Glycosyltransferase_GTB-type"/>
    <property type="match status" value="1"/>
</dbReference>
<dbReference type="PANTHER" id="PTHR13615">
    <property type="entry name" value="GLYCOSYLTRANSFERASE-LIKE 1"/>
    <property type="match status" value="1"/>
</dbReference>
<evidence type="ECO:0000259" key="8">
    <source>
        <dbReference type="Pfam" id="PF12038"/>
    </source>
</evidence>
<feature type="domain" description="tRNA-queuosine alpha-mannosyltransferase N-terminal" evidence="8">
    <location>
        <begin position="5"/>
        <end position="150"/>
    </location>
</feature>
<evidence type="ECO:0000256" key="1">
    <source>
        <dbReference type="ARBA" id="ARBA00009481"/>
    </source>
</evidence>
<evidence type="ECO:0000256" key="6">
    <source>
        <dbReference type="ARBA" id="ARBA00048439"/>
    </source>
</evidence>
<dbReference type="EMBL" id="BAABWN010000001">
    <property type="protein sequence ID" value="GAA6166441.1"/>
    <property type="molecule type" value="Genomic_DNA"/>
</dbReference>
<dbReference type="Proteomes" id="UP001465153">
    <property type="component" value="Unassembled WGS sequence"/>
</dbReference>
<accession>A0ABQ0A467</accession>
<evidence type="ECO:0000313" key="10">
    <source>
        <dbReference type="Proteomes" id="UP001465153"/>
    </source>
</evidence>
<organism evidence="9 10">
    <name type="scientific">Sessilibacter corallicola</name>
    <dbReference type="NCBI Taxonomy" id="2904075"/>
    <lineage>
        <taxon>Bacteria</taxon>
        <taxon>Pseudomonadati</taxon>
        <taxon>Pseudomonadota</taxon>
        <taxon>Gammaproteobacteria</taxon>
        <taxon>Cellvibrionales</taxon>
        <taxon>Cellvibrionaceae</taxon>
        <taxon>Sessilibacter</taxon>
    </lineage>
</organism>
<comment type="caution">
    <text evidence="9">The sequence shown here is derived from an EMBL/GenBank/DDBJ whole genome shotgun (WGS) entry which is preliminary data.</text>
</comment>
<name>A0ABQ0A467_9GAMM</name>
<keyword evidence="3" id="KW-0808">Transferase</keyword>
<dbReference type="Gene3D" id="3.40.50.2000">
    <property type="entry name" value="Glycogen Phosphorylase B"/>
    <property type="match status" value="1"/>
</dbReference>
<dbReference type="Pfam" id="PF00534">
    <property type="entry name" value="Glycos_transf_1"/>
    <property type="match status" value="1"/>
</dbReference>
<dbReference type="RefSeq" id="WP_353301379.1">
    <property type="nucleotide sequence ID" value="NZ_BAABWN010000001.1"/>
</dbReference>
<keyword evidence="2" id="KW-0328">Glycosyltransferase</keyword>
<proteinExistence type="inferred from homology"/>
<dbReference type="Pfam" id="PF12038">
    <property type="entry name" value="QTMAN_N"/>
    <property type="match status" value="1"/>
</dbReference>
<feature type="domain" description="Glycosyl transferase family 1" evidence="7">
    <location>
        <begin position="180"/>
        <end position="298"/>
    </location>
</feature>
<sequence length="368" mass="42065">MAQLTEYHWTLEALPARYFSWRTRGNSLTWGMGEFPNLDNHYDLLLATSMVDLTALRGFRPNLASVPTILYFHENQFAYPDNEKLRGKVEIQLTSLYSALAADKLIFNSLFNQKTFLAGTEALLKKLPDGIPRGLVDQLSSKSSVIPVPVDEVINDDLNHCHRVINKFRSNSTHTVHVLWNHRWEWDKGPSLLLEIVRILAEEKWLGRCFKFHIAGQQFRRVPDAFSDIKAILQQNNALETWGFVDSYQDYQALIQHCDVVLSTASHDFQGLSMIEAVSQGCFPLAPQDLAYPEWFDSQYLYTVNASDVEKTARNAVNKLVSWFVPKHDGAGCSLKGAEEFRTRDCSSLTWQALKPKYEASLNQYLQK</sequence>
<keyword evidence="10" id="KW-1185">Reference proteome</keyword>
<dbReference type="InterPro" id="IPR022701">
    <property type="entry name" value="QTMAN_N"/>
</dbReference>
<reference evidence="9 10" key="1">
    <citation type="submission" date="2024-04" db="EMBL/GenBank/DDBJ databases">
        <title>Draft genome sequence of Sessilibacter corallicola NBRC 116591.</title>
        <authorList>
            <person name="Miyakawa T."/>
            <person name="Kusuya Y."/>
            <person name="Miura T."/>
        </authorList>
    </citation>
    <scope>NUCLEOTIDE SEQUENCE [LARGE SCALE GENOMIC DNA]</scope>
    <source>
        <strain evidence="9 10">KU-00831-HH</strain>
    </source>
</reference>
<protein>
    <recommendedName>
        <fullName evidence="5">tRNA-queuosine alpha-mannosyltransferase</fullName>
        <ecNumber evidence="4">2.4.1.110</ecNumber>
    </recommendedName>
</protein>
<dbReference type="EC" id="2.4.1.110" evidence="4"/>
<gene>
    <name evidence="9" type="ORF">NBRC116591_02510</name>
</gene>
<evidence type="ECO:0000256" key="5">
    <source>
        <dbReference type="ARBA" id="ARBA00044539"/>
    </source>
</evidence>
<evidence type="ECO:0000256" key="3">
    <source>
        <dbReference type="ARBA" id="ARBA00022679"/>
    </source>
</evidence>
<dbReference type="InterPro" id="IPR051862">
    <property type="entry name" value="GT-like_domain_containing_1"/>
</dbReference>
<dbReference type="SUPFAM" id="SSF53756">
    <property type="entry name" value="UDP-Glycosyltransferase/glycogen phosphorylase"/>
    <property type="match status" value="1"/>
</dbReference>